<dbReference type="Pfam" id="PF02441">
    <property type="entry name" value="Flavoprotein"/>
    <property type="match status" value="1"/>
</dbReference>
<feature type="compositionally biased region" description="Basic and acidic residues" evidence="3">
    <location>
        <begin position="504"/>
        <end position="516"/>
    </location>
</feature>
<feature type="domain" description="Flavoprotein" evidence="4">
    <location>
        <begin position="224"/>
        <end position="424"/>
    </location>
</feature>
<dbReference type="InterPro" id="IPR036551">
    <property type="entry name" value="Flavin_trans-like"/>
</dbReference>
<dbReference type="OrthoDB" id="1532798at2759"/>
<evidence type="ECO:0000313" key="5">
    <source>
        <dbReference type="EMBL" id="CCG20474.1"/>
    </source>
</evidence>
<sequence>MVSTDSPEPKEPRGNTNPPPTRRTPSLRTAISNAVDTPPKILTNTRPQMSSIQQPVSQDQHSNVPTRNASVSFNQTESQERLRRFTISSQPSSTNVALQENNFEPSSSNTPSRQTSLKKKNNDALSFNVKPAVPARELTPKLDESVPARLNTPSPTHVENYANASTLSPNSNTAVPIKITGTGSNSSSRRNSLKKAGKTIVASPVGPPVPFQEYLSKEDDGKFHILLACTGSVATIKIPLIIDKLFQLFGTSKISIQLIVTKAASHFLKGSKINADVKIWRDEDEWANYNEATTISSTQNQSTKPKTPFDKLILHNELRKWADIMLVAPLSANTLAKISNGIADNLLTSIIRSWAPSTSQQVKKPIIVAPAMNTFMYTHPMTAKQIATITSPEFGIEVLKPVEKVLVCGDIGMGGMRDWVDVVDILRRRILTIEAENKEISDRSVAIEEEEEGEEEEEEGDDEDEDEDEEEDDNDDDDDDDDDDDEDDHNESEAHIVTSSSRVQPEHDELELSHDEEGNEEMIFEITDQDLSDNESDPDSNLSPTSSHRHQKITIPKETQNII</sequence>
<dbReference type="Gene3D" id="3.40.50.1950">
    <property type="entry name" value="Flavin prenyltransferase-like"/>
    <property type="match status" value="1"/>
</dbReference>
<accession>H8WVK1</accession>
<comment type="similarity">
    <text evidence="2">Belongs to the HFCD (homooligomeric flavin containing Cys decarboxylase) superfamily.</text>
</comment>
<proteinExistence type="inferred from homology"/>
<evidence type="ECO:0000256" key="2">
    <source>
        <dbReference type="ARBA" id="ARBA00038350"/>
    </source>
</evidence>
<feature type="compositionally biased region" description="Acidic residues" evidence="3">
    <location>
        <begin position="447"/>
        <end position="490"/>
    </location>
</feature>
<keyword evidence="6" id="KW-1185">Reference proteome</keyword>
<evidence type="ECO:0000313" key="6">
    <source>
        <dbReference type="Proteomes" id="UP000005018"/>
    </source>
</evidence>
<feature type="compositionally biased region" description="Polar residues" evidence="3">
    <location>
        <begin position="86"/>
        <end position="115"/>
    </location>
</feature>
<dbReference type="PANTHER" id="PTHR14359">
    <property type="entry name" value="HOMO-OLIGOMERIC FLAVIN CONTAINING CYS DECARBOXYLASE FAMILY"/>
    <property type="match status" value="1"/>
</dbReference>
<feature type="region of interest" description="Disordered" evidence="3">
    <location>
        <begin position="1"/>
        <end position="126"/>
    </location>
</feature>
<dbReference type="GO" id="GO:0071513">
    <property type="term" value="C:phosphopantothenoylcysteine decarboxylase complex"/>
    <property type="evidence" value="ECO:0007669"/>
    <property type="project" value="TreeGrafter"/>
</dbReference>
<name>H8WVK1_CANO9</name>
<dbReference type="GO" id="GO:0010181">
    <property type="term" value="F:FMN binding"/>
    <property type="evidence" value="ECO:0007669"/>
    <property type="project" value="TreeGrafter"/>
</dbReference>
<feature type="compositionally biased region" description="Low complexity" evidence="3">
    <location>
        <begin position="180"/>
        <end position="190"/>
    </location>
</feature>
<feature type="region of interest" description="Disordered" evidence="3">
    <location>
        <begin position="180"/>
        <end position="199"/>
    </location>
</feature>
<evidence type="ECO:0000259" key="4">
    <source>
        <dbReference type="Pfam" id="PF02441"/>
    </source>
</evidence>
<dbReference type="PANTHER" id="PTHR14359:SF6">
    <property type="entry name" value="PHOSPHOPANTOTHENOYLCYSTEINE DECARBOXYLASE"/>
    <property type="match status" value="1"/>
</dbReference>
<dbReference type="KEGG" id="cot:CORT_0A00830"/>
<gene>
    <name evidence="5" type="ORF">CORT_0A00830</name>
</gene>
<organism evidence="5 6">
    <name type="scientific">Candida orthopsilosis (strain 90-125)</name>
    <name type="common">Yeast</name>
    <dbReference type="NCBI Taxonomy" id="1136231"/>
    <lineage>
        <taxon>Eukaryota</taxon>
        <taxon>Fungi</taxon>
        <taxon>Dikarya</taxon>
        <taxon>Ascomycota</taxon>
        <taxon>Saccharomycotina</taxon>
        <taxon>Pichiomycetes</taxon>
        <taxon>Debaryomycetaceae</taxon>
        <taxon>Candida/Lodderomyces clade</taxon>
        <taxon>Candida</taxon>
    </lineage>
</organism>
<dbReference type="eggNOG" id="KOG0672">
    <property type="taxonomic scope" value="Eukaryota"/>
</dbReference>
<dbReference type="GO" id="GO:0004633">
    <property type="term" value="F:phosphopantothenoylcysteine decarboxylase activity"/>
    <property type="evidence" value="ECO:0007669"/>
    <property type="project" value="TreeGrafter"/>
</dbReference>
<dbReference type="SUPFAM" id="SSF52507">
    <property type="entry name" value="Homo-oligomeric flavin-containing Cys decarboxylases, HFCD"/>
    <property type="match status" value="1"/>
</dbReference>
<dbReference type="GO" id="GO:0015937">
    <property type="term" value="P:coenzyme A biosynthetic process"/>
    <property type="evidence" value="ECO:0007669"/>
    <property type="project" value="UniProtKB-KW"/>
</dbReference>
<evidence type="ECO:0000256" key="3">
    <source>
        <dbReference type="SAM" id="MobiDB-lite"/>
    </source>
</evidence>
<dbReference type="Proteomes" id="UP000005018">
    <property type="component" value="Chromosome 1"/>
</dbReference>
<feature type="compositionally biased region" description="Polar residues" evidence="3">
    <location>
        <begin position="42"/>
        <end position="77"/>
    </location>
</feature>
<feature type="compositionally biased region" description="Polar residues" evidence="3">
    <location>
        <begin position="26"/>
        <end position="35"/>
    </location>
</feature>
<dbReference type="RefSeq" id="XP_003865915.1">
    <property type="nucleotide sequence ID" value="XM_003865867.1"/>
</dbReference>
<reference evidence="5 6" key="1">
    <citation type="journal article" date="2012" name="PLoS ONE">
        <title>Sequence and analysis of the genome of the pathogenic yeast Candida orthopsilosis.</title>
        <authorList>
            <person name="Riccombeni A."/>
            <person name="Vidanes G."/>
            <person name="Proux-Wera E."/>
            <person name="Wolfe K.H."/>
            <person name="Butler G."/>
        </authorList>
    </citation>
    <scope>NUCLEOTIDE SEQUENCE [LARGE SCALE GENOMIC DNA]</scope>
    <source>
        <strain evidence="5 6">Co 90-125</strain>
    </source>
</reference>
<dbReference type="EMBL" id="HE681719">
    <property type="protein sequence ID" value="CCG20474.1"/>
    <property type="molecule type" value="Genomic_DNA"/>
</dbReference>
<dbReference type="InterPro" id="IPR003382">
    <property type="entry name" value="Flavoprotein"/>
</dbReference>
<feature type="region of interest" description="Disordered" evidence="3">
    <location>
        <begin position="442"/>
        <end position="563"/>
    </location>
</feature>
<dbReference type="AlphaFoldDB" id="H8WVK1"/>
<protein>
    <recommendedName>
        <fullName evidence="4">Flavoprotein domain-containing protein</fullName>
    </recommendedName>
</protein>
<dbReference type="GeneID" id="14537463"/>
<feature type="compositionally biased region" description="Acidic residues" evidence="3">
    <location>
        <begin position="517"/>
        <end position="538"/>
    </location>
</feature>
<evidence type="ECO:0000256" key="1">
    <source>
        <dbReference type="ARBA" id="ARBA00022993"/>
    </source>
</evidence>
<keyword evidence="1" id="KW-0173">Coenzyme A biosynthesis</keyword>
<dbReference type="HOGENOM" id="CLU_014402_0_0_1"/>